<evidence type="ECO:0000313" key="1">
    <source>
        <dbReference type="EMBL" id="GAH33311.1"/>
    </source>
</evidence>
<sequence length="119" mass="13885">MKRSATLKRNYEKHSEFQAALKEFLEKVLGLTVRLERCLEEIYSVDFVVVNPKTKLTYGMELKTGKVSKQITKQLEHYAKFFDYFYVLVKAKEIDRLVNTINKRYGVVLVDDAEASITL</sequence>
<protein>
    <recommendedName>
        <fullName evidence="2">Protein NO VEIN C-terminal domain-containing protein</fullName>
    </recommendedName>
</protein>
<proteinExistence type="predicted"/>
<organism evidence="1">
    <name type="scientific">marine sediment metagenome</name>
    <dbReference type="NCBI Taxonomy" id="412755"/>
    <lineage>
        <taxon>unclassified sequences</taxon>
        <taxon>metagenomes</taxon>
        <taxon>ecological metagenomes</taxon>
    </lineage>
</organism>
<reference evidence="1" key="1">
    <citation type="journal article" date="2014" name="Front. Microbiol.">
        <title>High frequency of phylogenetically diverse reductive dehalogenase-homologous genes in deep subseafloor sedimentary metagenomes.</title>
        <authorList>
            <person name="Kawai M."/>
            <person name="Futagami T."/>
            <person name="Toyoda A."/>
            <person name="Takaki Y."/>
            <person name="Nishi S."/>
            <person name="Hori S."/>
            <person name="Arai W."/>
            <person name="Tsubouchi T."/>
            <person name="Morono Y."/>
            <person name="Uchiyama I."/>
            <person name="Ito T."/>
            <person name="Fujiyama A."/>
            <person name="Inagaki F."/>
            <person name="Takami H."/>
        </authorList>
    </citation>
    <scope>NUCLEOTIDE SEQUENCE</scope>
    <source>
        <strain evidence="1">Expedition CK06-06</strain>
    </source>
</reference>
<name>X1EJ07_9ZZZZ</name>
<dbReference type="EMBL" id="BARU01009150">
    <property type="protein sequence ID" value="GAH33311.1"/>
    <property type="molecule type" value="Genomic_DNA"/>
</dbReference>
<evidence type="ECO:0008006" key="2">
    <source>
        <dbReference type="Google" id="ProtNLM"/>
    </source>
</evidence>
<feature type="non-terminal residue" evidence="1">
    <location>
        <position position="119"/>
    </location>
</feature>
<comment type="caution">
    <text evidence="1">The sequence shown here is derived from an EMBL/GenBank/DDBJ whole genome shotgun (WGS) entry which is preliminary data.</text>
</comment>
<gene>
    <name evidence="1" type="ORF">S03H2_17709</name>
</gene>
<accession>X1EJ07</accession>
<dbReference type="AlphaFoldDB" id="X1EJ07"/>